<name>A0AAE0UN83_9TELE</name>
<keyword evidence="3" id="KW-1185">Reference proteome</keyword>
<dbReference type="SUPFAM" id="SSF53955">
    <property type="entry name" value="Lysozyme-like"/>
    <property type="match status" value="1"/>
</dbReference>
<dbReference type="EMBL" id="JAUCMX010000025">
    <property type="protein sequence ID" value="KAK3510857.1"/>
    <property type="molecule type" value="Genomic_DNA"/>
</dbReference>
<dbReference type="Gene3D" id="1.10.530.10">
    <property type="match status" value="2"/>
</dbReference>
<evidence type="ECO:0000313" key="2">
    <source>
        <dbReference type="EMBL" id="KAK3510857.1"/>
    </source>
</evidence>
<feature type="compositionally biased region" description="Basic and acidic residues" evidence="1">
    <location>
        <begin position="156"/>
        <end position="178"/>
    </location>
</feature>
<feature type="non-terminal residue" evidence="2">
    <location>
        <position position="1"/>
    </location>
</feature>
<sequence length="344" mass="38449">IHREECDICILLKGKPAWSVEMLVLLVVLALVPTWSDGLLLKKCELKSQLEAALSKLLEEKAGNIIAKLVCTAEQTSGFNTSLVTITDQFNPRSPEDFFSGTGELPLKSKDTNIVSDVVPKNVAMTEEPLIPQHAVGEDNLVPGRDEVQPEKRVVHVDGQARKQREAPSKDERDRFWRSVESSGEGSIDRTIQETQERNGLDETKYVKNVKPQILPDPTDIYDDTNEMLFGSTVPPDRTMEPEDIYYDTYEMLFGPIIVPSDRTAEPEDIHYDADEMIFGARHKAMNPLDTTEPLEPEANLKRSKHSSEDQTTLYGIFQLSDMACNSESSYSLANLCGLNCSGE</sequence>
<dbReference type="InterPro" id="IPR023346">
    <property type="entry name" value="Lysozyme-like_dom_sf"/>
</dbReference>
<organism evidence="2 3">
    <name type="scientific">Hemibagrus guttatus</name>
    <dbReference type="NCBI Taxonomy" id="175788"/>
    <lineage>
        <taxon>Eukaryota</taxon>
        <taxon>Metazoa</taxon>
        <taxon>Chordata</taxon>
        <taxon>Craniata</taxon>
        <taxon>Vertebrata</taxon>
        <taxon>Euteleostomi</taxon>
        <taxon>Actinopterygii</taxon>
        <taxon>Neopterygii</taxon>
        <taxon>Teleostei</taxon>
        <taxon>Ostariophysi</taxon>
        <taxon>Siluriformes</taxon>
        <taxon>Bagridae</taxon>
        <taxon>Hemibagrus</taxon>
    </lineage>
</organism>
<feature type="region of interest" description="Disordered" evidence="1">
    <location>
        <begin position="156"/>
        <end position="200"/>
    </location>
</feature>
<evidence type="ECO:0000256" key="1">
    <source>
        <dbReference type="SAM" id="MobiDB-lite"/>
    </source>
</evidence>
<dbReference type="Proteomes" id="UP001274896">
    <property type="component" value="Unassembled WGS sequence"/>
</dbReference>
<dbReference type="AlphaFoldDB" id="A0AAE0UN83"/>
<evidence type="ECO:0000313" key="3">
    <source>
        <dbReference type="Proteomes" id="UP001274896"/>
    </source>
</evidence>
<reference evidence="2" key="1">
    <citation type="submission" date="2023-06" db="EMBL/GenBank/DDBJ databases">
        <title>Male Hemibagrus guttatus genome.</title>
        <authorList>
            <person name="Bian C."/>
        </authorList>
    </citation>
    <scope>NUCLEOTIDE SEQUENCE</scope>
    <source>
        <strain evidence="2">Male_cb2023</strain>
        <tissue evidence="2">Muscle</tissue>
    </source>
</reference>
<feature type="compositionally biased region" description="Basic and acidic residues" evidence="1">
    <location>
        <begin position="187"/>
        <end position="200"/>
    </location>
</feature>
<accession>A0AAE0UN83</accession>
<comment type="caution">
    <text evidence="2">The sequence shown here is derived from an EMBL/GenBank/DDBJ whole genome shotgun (WGS) entry which is preliminary data.</text>
</comment>
<proteinExistence type="predicted"/>
<protein>
    <submittedName>
        <fullName evidence="2">Uncharacterized protein</fullName>
    </submittedName>
</protein>
<gene>
    <name evidence="2" type="ORF">QTP70_022823</name>
</gene>